<evidence type="ECO:0000313" key="2">
    <source>
        <dbReference type="EMBL" id="KAF2397915.1"/>
    </source>
</evidence>
<dbReference type="AlphaFoldDB" id="A0A6G1HQ86"/>
<evidence type="ECO:0008006" key="4">
    <source>
        <dbReference type="Google" id="ProtNLM"/>
    </source>
</evidence>
<accession>A0A6G1HQ86</accession>
<protein>
    <recommendedName>
        <fullName evidence="4">F-box domain-containing protein</fullName>
    </recommendedName>
</protein>
<reference evidence="2" key="1">
    <citation type="journal article" date="2020" name="Stud. Mycol.">
        <title>101 Dothideomycetes genomes: a test case for predicting lifestyles and emergence of pathogens.</title>
        <authorList>
            <person name="Haridas S."/>
            <person name="Albert R."/>
            <person name="Binder M."/>
            <person name="Bloem J."/>
            <person name="Labutti K."/>
            <person name="Salamov A."/>
            <person name="Andreopoulos B."/>
            <person name="Baker S."/>
            <person name="Barry K."/>
            <person name="Bills G."/>
            <person name="Bluhm B."/>
            <person name="Cannon C."/>
            <person name="Castanera R."/>
            <person name="Culley D."/>
            <person name="Daum C."/>
            <person name="Ezra D."/>
            <person name="Gonzalez J."/>
            <person name="Henrissat B."/>
            <person name="Kuo A."/>
            <person name="Liang C."/>
            <person name="Lipzen A."/>
            <person name="Lutzoni F."/>
            <person name="Magnuson J."/>
            <person name="Mondo S."/>
            <person name="Nolan M."/>
            <person name="Ohm R."/>
            <person name="Pangilinan J."/>
            <person name="Park H.-J."/>
            <person name="Ramirez L."/>
            <person name="Alfaro M."/>
            <person name="Sun H."/>
            <person name="Tritt A."/>
            <person name="Yoshinaga Y."/>
            <person name="Zwiers L.-H."/>
            <person name="Turgeon B."/>
            <person name="Goodwin S."/>
            <person name="Spatafora J."/>
            <person name="Crous P."/>
            <person name="Grigoriev I."/>
        </authorList>
    </citation>
    <scope>NUCLEOTIDE SEQUENCE</scope>
    <source>
        <strain evidence="2">CBS 262.69</strain>
    </source>
</reference>
<organism evidence="2 3">
    <name type="scientific">Trichodelitschia bisporula</name>
    <dbReference type="NCBI Taxonomy" id="703511"/>
    <lineage>
        <taxon>Eukaryota</taxon>
        <taxon>Fungi</taxon>
        <taxon>Dikarya</taxon>
        <taxon>Ascomycota</taxon>
        <taxon>Pezizomycotina</taxon>
        <taxon>Dothideomycetes</taxon>
        <taxon>Dothideomycetes incertae sedis</taxon>
        <taxon>Phaeotrichales</taxon>
        <taxon>Phaeotrichaceae</taxon>
        <taxon>Trichodelitschia</taxon>
    </lineage>
</organism>
<feature type="region of interest" description="Disordered" evidence="1">
    <location>
        <begin position="1"/>
        <end position="33"/>
    </location>
</feature>
<dbReference type="EMBL" id="ML996702">
    <property type="protein sequence ID" value="KAF2397915.1"/>
    <property type="molecule type" value="Genomic_DNA"/>
</dbReference>
<gene>
    <name evidence="2" type="ORF">EJ06DRAFT_532902</name>
</gene>
<dbReference type="Proteomes" id="UP000799640">
    <property type="component" value="Unassembled WGS sequence"/>
</dbReference>
<evidence type="ECO:0000313" key="3">
    <source>
        <dbReference type="Proteomes" id="UP000799640"/>
    </source>
</evidence>
<dbReference type="OrthoDB" id="5311681at2759"/>
<name>A0A6G1HQ86_9PEZI</name>
<proteinExistence type="predicted"/>
<sequence>MSALNNPASRGAPLQQPRRSNKRKRTLPPQHQIPLQVAATSPAAVYRVGERSKGLPLAVVHVILGYLDDLGDLARVTRASKLLYYMTLPRLYERVTLRSYTEMRYRDGRPEGFGGGSPFAAALDGLASRGYAGYVKRLRLCGEWKEVDVEDFRRGRVPDNTMMLNIVVKAAVEKMVNLRAFSWELNTKPLSTVYQGLASHQLTSLTLKFPKSRIPRPSVVIPAIPTLLYLHLIDIDPLCYPDDVSVLLLHAQKLQDLRLEWSARIREERETSVSLHSYFGRCVAAGVKLQLQHISFKNLYAREDSVIKRAVDLTKLESMTMINGIDRSDPTTVFVDNTWRADPEHLKAVKSLKRYRSDRINFGASSPITVFSGLEEIYMVSAAQTTPPTPAPSDATSPVSPASAPLSVPDCVNAASDFIAAVITRHGCTIKKLLLPDRWPLSITAVKQLLASCPQLEQLGVALEDPGFEPTAALMAAAPRLKALRVLVRSGPFWDLFNRIGVEMHAVGIGVRLGKVEGLRWIGVGTHCFEIGDEVDGETGRKAVRVVGFEEACRTLEIFAMDSRDIGGGEIF</sequence>
<evidence type="ECO:0000256" key="1">
    <source>
        <dbReference type="SAM" id="MobiDB-lite"/>
    </source>
</evidence>
<keyword evidence="3" id="KW-1185">Reference proteome</keyword>